<feature type="compositionally biased region" description="Basic and acidic residues" evidence="1">
    <location>
        <begin position="19"/>
        <end position="28"/>
    </location>
</feature>
<feature type="region of interest" description="Disordered" evidence="1">
    <location>
        <begin position="125"/>
        <end position="179"/>
    </location>
</feature>
<feature type="compositionally biased region" description="Polar residues" evidence="1">
    <location>
        <begin position="653"/>
        <end position="674"/>
    </location>
</feature>
<proteinExistence type="predicted"/>
<dbReference type="AlphaFoldDB" id="A0A8H2W1D0"/>
<feature type="compositionally biased region" description="Low complexity" evidence="1">
    <location>
        <begin position="758"/>
        <end position="779"/>
    </location>
</feature>
<evidence type="ECO:0000313" key="2">
    <source>
        <dbReference type="EMBL" id="CAD6447879.1"/>
    </source>
</evidence>
<sequence length="890" mass="96513">MAPKKDTAVTGTRARLPRAAKDKPKELPESIPKTTTKTIKKAQGRPKKSIPAKISTPEASPARDAKGKGKGKGKGKETGVVIPEVHTDSAPNDEIIRQEATYPNPFSTGSYRRNTAALLSQWDSTKSPVNLSPELRKQFVSETPKSKSQRSAKSKHDRAHSASGKGHIVIPPPASKDMGEQTSQIFDANKQSRLNSLVAGRFPDPTYPRASISDGTEHSPRFRSAMGFRYSPGFGGPRGFNTSPTYQFGFNPRRSTSAIPGVVPSGPFKSADLTNSNADAGPSSRGDGATTGLSSSRPGSIGGPPAHSVEYNPEYYNKFSTDQKDIMDFNQNRFGNFGQNYKWFEPRALPPWGQQGTFLPGNPQYQNPQGRPAWYSNWNASQQNFPWIQGYSSDPMPGYSSTPGYPPMPHFESIPAHHEYQAPSHSAQTGQSSTEESATATTNLETQGIRESRMTREKTIFVPGGKIIKTTTTVFTPTDEDKKKKGKHVEKPPEDKIGIVVVDKEGNVDVESGDWLEGFNRIEGWEVDVLLGQHKRWRLHRNRNADTGKGVANKTTPQRKPTAPSISSTSPKLPQLMSPELAQPRPPTMRAPSPTLDFIRFDFPPSQNTTPTRRTRATRISKANPNSTKRKTSPKAKSKTPALKPKAGVGKVTKSTSAPTRNLRSSTSPSNTKASESKTDNKPKVSKSKPNSATSKSKSAPAKATAAKQSKTTPPQSQSQSHTISGTSSENSTTKKASPEPSGSTFDPNTTAQNPSTSQPAPSQNPLSNNPPNTHIPHPNLNPNPNPNPNPSPSPLPQQSHTPSSTATHSSTSTSNHNANPHPQEFPHSTTELQQQIEQCQTLANQAAENMDGLRGKGAAKCAKNFEELMRFVEAGRVELERRADGEKVV</sequence>
<feature type="region of interest" description="Disordered" evidence="1">
    <location>
        <begin position="257"/>
        <end position="308"/>
    </location>
</feature>
<feature type="compositionally biased region" description="Low complexity" evidence="1">
    <location>
        <begin position="432"/>
        <end position="442"/>
    </location>
</feature>
<feature type="compositionally biased region" description="Polar residues" evidence="1">
    <location>
        <begin position="553"/>
        <end position="572"/>
    </location>
</feature>
<name>A0A8H2W1D0_9HELO</name>
<feature type="region of interest" description="Disordered" evidence="1">
    <location>
        <begin position="419"/>
        <end position="456"/>
    </location>
</feature>
<feature type="compositionally biased region" description="Basic residues" evidence="1">
    <location>
        <begin position="38"/>
        <end position="50"/>
    </location>
</feature>
<feature type="compositionally biased region" description="Basic residues" evidence="1">
    <location>
        <begin position="628"/>
        <end position="638"/>
    </location>
</feature>
<feature type="region of interest" description="Disordered" evidence="1">
    <location>
        <begin position="1"/>
        <end position="111"/>
    </location>
</feature>
<dbReference type="OrthoDB" id="3557584at2759"/>
<feature type="compositionally biased region" description="Low complexity" evidence="1">
    <location>
        <begin position="292"/>
        <end position="305"/>
    </location>
</feature>
<comment type="caution">
    <text evidence="2">The sequence shown here is derived from an EMBL/GenBank/DDBJ whole genome shotgun (WGS) entry which is preliminary data.</text>
</comment>
<feature type="compositionally biased region" description="Basic residues" evidence="1">
    <location>
        <begin position="147"/>
        <end position="158"/>
    </location>
</feature>
<feature type="compositionally biased region" description="Low complexity" evidence="1">
    <location>
        <begin position="797"/>
        <end position="822"/>
    </location>
</feature>
<keyword evidence="3" id="KW-1185">Reference proteome</keyword>
<evidence type="ECO:0000313" key="3">
    <source>
        <dbReference type="Proteomes" id="UP000624404"/>
    </source>
</evidence>
<organism evidence="2 3">
    <name type="scientific">Sclerotinia trifoliorum</name>
    <dbReference type="NCBI Taxonomy" id="28548"/>
    <lineage>
        <taxon>Eukaryota</taxon>
        <taxon>Fungi</taxon>
        <taxon>Dikarya</taxon>
        <taxon>Ascomycota</taxon>
        <taxon>Pezizomycotina</taxon>
        <taxon>Leotiomycetes</taxon>
        <taxon>Helotiales</taxon>
        <taxon>Sclerotiniaceae</taxon>
        <taxon>Sclerotinia</taxon>
    </lineage>
</organism>
<feature type="compositionally biased region" description="Polar residues" evidence="1">
    <location>
        <begin position="827"/>
        <end position="838"/>
    </location>
</feature>
<feature type="compositionally biased region" description="Polar residues" evidence="1">
    <location>
        <begin position="722"/>
        <end position="757"/>
    </location>
</feature>
<dbReference type="EMBL" id="CAJHIA010000030">
    <property type="protein sequence ID" value="CAD6447879.1"/>
    <property type="molecule type" value="Genomic_DNA"/>
</dbReference>
<feature type="compositionally biased region" description="Low complexity" evidence="1">
    <location>
        <begin position="688"/>
        <end position="721"/>
    </location>
</feature>
<accession>A0A8H2W1D0</accession>
<protein>
    <submittedName>
        <fullName evidence="2">A570561d-4cf0-43e7-b45e-8c21846a05ee</fullName>
    </submittedName>
</protein>
<feature type="region of interest" description="Disordered" evidence="1">
    <location>
        <begin position="541"/>
        <end position="838"/>
    </location>
</feature>
<dbReference type="Proteomes" id="UP000624404">
    <property type="component" value="Unassembled WGS sequence"/>
</dbReference>
<evidence type="ECO:0000256" key="1">
    <source>
        <dbReference type="SAM" id="MobiDB-lite"/>
    </source>
</evidence>
<reference evidence="2" key="1">
    <citation type="submission" date="2020-10" db="EMBL/GenBank/DDBJ databases">
        <authorList>
            <person name="Kusch S."/>
        </authorList>
    </citation>
    <scope>NUCLEOTIDE SEQUENCE</scope>
    <source>
        <strain evidence="2">SwB9</strain>
    </source>
</reference>
<gene>
    <name evidence="2" type="ORF">SCLTRI_LOCUS7670</name>
</gene>
<feature type="compositionally biased region" description="Pro residues" evidence="1">
    <location>
        <begin position="780"/>
        <end position="796"/>
    </location>
</feature>